<keyword evidence="16" id="KW-1185">Reference proteome</keyword>
<dbReference type="GO" id="GO:0005886">
    <property type="term" value="C:plasma membrane"/>
    <property type="evidence" value="ECO:0007669"/>
    <property type="project" value="UniProtKB-SubCell"/>
</dbReference>
<proteinExistence type="predicted"/>
<feature type="compositionally biased region" description="Basic and acidic residues" evidence="12">
    <location>
        <begin position="1153"/>
        <end position="1181"/>
    </location>
</feature>
<protein>
    <recommendedName>
        <fullName evidence="14">Cadherin domain-containing protein</fullName>
    </recommendedName>
</protein>
<keyword evidence="7" id="KW-0130">Cell adhesion</keyword>
<name>A0A913WQQ2_EXADI</name>
<dbReference type="PANTHER" id="PTHR24026:SF126">
    <property type="entry name" value="PROTOCADHERIN FAT 4"/>
    <property type="match status" value="1"/>
</dbReference>
<dbReference type="PROSITE" id="PS00232">
    <property type="entry name" value="CADHERIN_1"/>
    <property type="match status" value="3"/>
</dbReference>
<feature type="domain" description="Cadherin" evidence="14">
    <location>
        <begin position="832"/>
        <end position="936"/>
    </location>
</feature>
<keyword evidence="9 13" id="KW-0472">Membrane</keyword>
<dbReference type="SUPFAM" id="SSF49313">
    <property type="entry name" value="Cadherin-like"/>
    <property type="match status" value="7"/>
</dbReference>
<evidence type="ECO:0000256" key="7">
    <source>
        <dbReference type="ARBA" id="ARBA00022889"/>
    </source>
</evidence>
<feature type="domain" description="Cadherin" evidence="14">
    <location>
        <begin position="376"/>
        <end position="485"/>
    </location>
</feature>
<evidence type="ECO:0000313" key="15">
    <source>
        <dbReference type="EnsemblMetazoa" id="XP_020892662.1"/>
    </source>
</evidence>
<dbReference type="FunFam" id="2.60.40.60:FF:000116">
    <property type="entry name" value="Dachsous cadherin-related 2"/>
    <property type="match status" value="1"/>
</dbReference>
<dbReference type="EnsemblMetazoa" id="XM_021037003.2">
    <property type="protein sequence ID" value="XP_020892662.1"/>
    <property type="gene ID" value="LOC110231930"/>
</dbReference>
<dbReference type="InterPro" id="IPR002126">
    <property type="entry name" value="Cadherin-like_dom"/>
</dbReference>
<feature type="domain" description="Cadherin" evidence="14">
    <location>
        <begin position="481"/>
        <end position="606"/>
    </location>
</feature>
<evidence type="ECO:0000256" key="1">
    <source>
        <dbReference type="ARBA" id="ARBA00004162"/>
    </source>
</evidence>
<evidence type="ECO:0000256" key="10">
    <source>
        <dbReference type="ARBA" id="ARBA00023180"/>
    </source>
</evidence>
<feature type="region of interest" description="Disordered" evidence="12">
    <location>
        <begin position="1141"/>
        <end position="1196"/>
    </location>
</feature>
<keyword evidence="3 13" id="KW-0812">Transmembrane</keyword>
<dbReference type="KEGG" id="epa:110231930"/>
<dbReference type="AlphaFoldDB" id="A0A913WQQ2"/>
<feature type="domain" description="Cadherin" evidence="14">
    <location>
        <begin position="276"/>
        <end position="375"/>
    </location>
</feature>
<feature type="transmembrane region" description="Helical" evidence="13">
    <location>
        <begin position="1099"/>
        <end position="1121"/>
    </location>
</feature>
<dbReference type="OrthoDB" id="5952955at2759"/>
<dbReference type="PANTHER" id="PTHR24026">
    <property type="entry name" value="FAT ATYPICAL CADHERIN-RELATED"/>
    <property type="match status" value="1"/>
</dbReference>
<keyword evidence="8 13" id="KW-1133">Transmembrane helix</keyword>
<evidence type="ECO:0000256" key="13">
    <source>
        <dbReference type="SAM" id="Phobius"/>
    </source>
</evidence>
<feature type="region of interest" description="Disordered" evidence="12">
    <location>
        <begin position="1208"/>
        <end position="1238"/>
    </location>
</feature>
<dbReference type="RefSeq" id="XP_020892662.1">
    <property type="nucleotide sequence ID" value="XM_021037003.2"/>
</dbReference>
<evidence type="ECO:0000256" key="6">
    <source>
        <dbReference type="ARBA" id="ARBA00022837"/>
    </source>
</evidence>
<feature type="compositionally biased region" description="Acidic residues" evidence="12">
    <location>
        <begin position="1182"/>
        <end position="1196"/>
    </location>
</feature>
<evidence type="ECO:0000256" key="12">
    <source>
        <dbReference type="SAM" id="MobiDB-lite"/>
    </source>
</evidence>
<keyword evidence="4" id="KW-0732">Signal</keyword>
<evidence type="ECO:0000256" key="4">
    <source>
        <dbReference type="ARBA" id="ARBA00022729"/>
    </source>
</evidence>
<dbReference type="Gene3D" id="2.60.40.60">
    <property type="entry name" value="Cadherins"/>
    <property type="match status" value="7"/>
</dbReference>
<dbReference type="GeneID" id="110231930"/>
<evidence type="ECO:0000256" key="9">
    <source>
        <dbReference type="ARBA" id="ARBA00023136"/>
    </source>
</evidence>
<dbReference type="GO" id="GO:0007156">
    <property type="term" value="P:homophilic cell adhesion via plasma membrane adhesion molecules"/>
    <property type="evidence" value="ECO:0007669"/>
    <property type="project" value="InterPro"/>
</dbReference>
<dbReference type="FunFam" id="2.60.40.60:FF:000033">
    <property type="entry name" value="FAT atypical cadherin 1"/>
    <property type="match status" value="2"/>
</dbReference>
<dbReference type="Pfam" id="PF00028">
    <property type="entry name" value="Cadherin"/>
    <property type="match status" value="6"/>
</dbReference>
<keyword evidence="5" id="KW-0677">Repeat</keyword>
<feature type="compositionally biased region" description="Polar residues" evidence="12">
    <location>
        <begin position="1208"/>
        <end position="1221"/>
    </location>
</feature>
<dbReference type="OMA" id="PFYFCSF"/>
<dbReference type="CDD" id="cd11304">
    <property type="entry name" value="Cadherin_repeat"/>
    <property type="match status" value="6"/>
</dbReference>
<evidence type="ECO:0000256" key="2">
    <source>
        <dbReference type="ARBA" id="ARBA00022475"/>
    </source>
</evidence>
<keyword evidence="10" id="KW-0325">Glycoprotein</keyword>
<dbReference type="PRINTS" id="PR00205">
    <property type="entry name" value="CADHERIN"/>
</dbReference>
<feature type="domain" description="Cadherin" evidence="14">
    <location>
        <begin position="161"/>
        <end position="275"/>
    </location>
</feature>
<keyword evidence="2" id="KW-1003">Cell membrane</keyword>
<evidence type="ECO:0000313" key="16">
    <source>
        <dbReference type="Proteomes" id="UP000887567"/>
    </source>
</evidence>
<feature type="compositionally biased region" description="Polar residues" evidence="12">
    <location>
        <begin position="1228"/>
        <end position="1238"/>
    </location>
</feature>
<evidence type="ECO:0000256" key="3">
    <source>
        <dbReference type="ARBA" id="ARBA00022692"/>
    </source>
</evidence>
<comment type="subcellular location">
    <subcellularLocation>
        <location evidence="1">Cell membrane</location>
        <topology evidence="1">Single-pass membrane protein</topology>
    </subcellularLocation>
</comment>
<evidence type="ECO:0000259" key="14">
    <source>
        <dbReference type="PROSITE" id="PS50268"/>
    </source>
</evidence>
<feature type="domain" description="Cadherin" evidence="14">
    <location>
        <begin position="607"/>
        <end position="715"/>
    </location>
</feature>
<sequence>MIGIVRSVGFELYYIISSVHQKRRIPSYRKKIVKMLSPSELVNTLLFLFCSLFLLSECSIISDPKSTIICITEPTQYNFTFALGINAGTFQAIDTASKMPQCIRESCRRKGGQVAFVIENSCFMVSCDNADQCRTVPDDSPNFLRTEITHYKSFDAAPEIQALPDTVYVSENNMPNEKVLDLFGTAISRSTFERLNPSNASVFFSIKKGNVGNAFKILQFPYSNNASLVTNTRLDRENVSYYYLTIQATNVEERKTSTKTLRVQVVDRNDNAPVFPNPNYRKTIYSNISIGTEVFRVNAIDTDTGANAQIRYYLANHKAQFNIVPETGIIVLKQKLRIDRTLAYTLIVAAINGPHRAITTVRVNVIAVNEFRPYFQRLNYRVQVSEAVEIGTSVVRISAMDSDTGLFAKIRYTIINGSKTLFEVDENGDLRNLQSLFGMGGKRFTLKVGARDGGNPPLHALQDAKIVINVIRMDRHKVKFDVPKYNIPILENIPVGSSILTVRAISGLSPENLDNSRRAQRRFGKSSKRIVYTISNKDLSSRYFRIGKHTGTIYTNRKIDYEKNKEFRLNVIAKDVQAKRRGHRIQRDNATVTIKVIDLNDNIPTFVLSLYEEIVNENTTLDSSILRVTAVDADSGLNSKIQYALLHGDDENIFTLDSNDGTLRLRKSLSGFHNKFFNLTIVATDKGKPPRTSRPVSVFLKIRRRHIGGTVLPTLTTRHEIEVNESCPVKTILATADQLLASGGNGDAWRDKSRFSYFLAEYYMSQCSERYYFDVNSRGEITLRNKLDYEKMKSCAFYYTSIDSANNKQGGIDRTIVVVKVLDVNDNRPTFRQHKYNVLYTSEPKLFSTVASVKAFDDDSGEFGRMTYWMKGNHDGYFKIDPETGVIKVAKDLQHKTLGLFHMSVSAHDHGKPPLVSRREADVNVLVFQPYSTPTILVETTDQTMTMQFNLKYVDLQNVAKFVIIVQEHAPDQDMFTEYTKLKPLTWYLVNFIRKANQNLRRYMSKEVNNSKQITEFGMFQVTIGDQNNCNSKAKARNICSGPLNPGSKYRFQLRIFLKNTGPFKEEKFKDSYFSDSFFTGPGKAAKTYRKEGRRNYDAVVYSVGAALVLVIVLAFLRGFYRLKLDRLRIHEEKKRRISFPVSNPRFQDPESPVEKIKTPGEGRKLMTSIHTEKGSEIGRSDEDEGSSPDSALADDNDNIKIDIKVFNQNEKGSETETQSMMADESTRPLQSSRQKPTLQDIRLKSYFHSVDTDSCNSCDGVRVYYMQESTA</sequence>
<dbReference type="PROSITE" id="PS50268">
    <property type="entry name" value="CADHERIN_2"/>
    <property type="match status" value="7"/>
</dbReference>
<evidence type="ECO:0000256" key="5">
    <source>
        <dbReference type="ARBA" id="ARBA00022737"/>
    </source>
</evidence>
<dbReference type="GO" id="GO:0005509">
    <property type="term" value="F:calcium ion binding"/>
    <property type="evidence" value="ECO:0007669"/>
    <property type="project" value="UniProtKB-UniRule"/>
</dbReference>
<dbReference type="Proteomes" id="UP000887567">
    <property type="component" value="Unplaced"/>
</dbReference>
<keyword evidence="6 11" id="KW-0106">Calcium</keyword>
<accession>A0A913WQQ2</accession>
<dbReference type="InterPro" id="IPR020894">
    <property type="entry name" value="Cadherin_CS"/>
</dbReference>
<organism evidence="15 16">
    <name type="scientific">Exaiptasia diaphana</name>
    <name type="common">Tropical sea anemone</name>
    <name type="synonym">Aiptasia pulchella</name>
    <dbReference type="NCBI Taxonomy" id="2652724"/>
    <lineage>
        <taxon>Eukaryota</taxon>
        <taxon>Metazoa</taxon>
        <taxon>Cnidaria</taxon>
        <taxon>Anthozoa</taxon>
        <taxon>Hexacorallia</taxon>
        <taxon>Actiniaria</taxon>
        <taxon>Aiptasiidae</taxon>
        <taxon>Exaiptasia</taxon>
    </lineage>
</organism>
<reference evidence="15" key="1">
    <citation type="submission" date="2022-11" db="UniProtKB">
        <authorList>
            <consortium name="EnsemblMetazoa"/>
        </authorList>
    </citation>
    <scope>IDENTIFICATION</scope>
</reference>
<evidence type="ECO:0000256" key="11">
    <source>
        <dbReference type="PROSITE-ProRule" id="PRU00043"/>
    </source>
</evidence>
<feature type="domain" description="Cadherin" evidence="14">
    <location>
        <begin position="715"/>
        <end position="831"/>
    </location>
</feature>
<dbReference type="SMART" id="SM00112">
    <property type="entry name" value="CA"/>
    <property type="match status" value="7"/>
</dbReference>
<dbReference type="InterPro" id="IPR015919">
    <property type="entry name" value="Cadherin-like_sf"/>
</dbReference>
<evidence type="ECO:0000256" key="8">
    <source>
        <dbReference type="ARBA" id="ARBA00022989"/>
    </source>
</evidence>